<proteinExistence type="predicted"/>
<name>A0ABV0NL04_9TELE</name>
<evidence type="ECO:0000313" key="1">
    <source>
        <dbReference type="EMBL" id="MEQ2172072.1"/>
    </source>
</evidence>
<feature type="non-terminal residue" evidence="1">
    <location>
        <position position="1"/>
    </location>
</feature>
<keyword evidence="2" id="KW-1185">Reference proteome</keyword>
<dbReference type="EMBL" id="JAHRIO010041376">
    <property type="protein sequence ID" value="MEQ2172072.1"/>
    <property type="molecule type" value="Genomic_DNA"/>
</dbReference>
<organism evidence="1 2">
    <name type="scientific">Goodea atripinnis</name>
    <dbReference type="NCBI Taxonomy" id="208336"/>
    <lineage>
        <taxon>Eukaryota</taxon>
        <taxon>Metazoa</taxon>
        <taxon>Chordata</taxon>
        <taxon>Craniata</taxon>
        <taxon>Vertebrata</taxon>
        <taxon>Euteleostomi</taxon>
        <taxon>Actinopterygii</taxon>
        <taxon>Neopterygii</taxon>
        <taxon>Teleostei</taxon>
        <taxon>Neoteleostei</taxon>
        <taxon>Acanthomorphata</taxon>
        <taxon>Ovalentaria</taxon>
        <taxon>Atherinomorphae</taxon>
        <taxon>Cyprinodontiformes</taxon>
        <taxon>Goodeidae</taxon>
        <taxon>Goodea</taxon>
    </lineage>
</organism>
<evidence type="ECO:0000313" key="2">
    <source>
        <dbReference type="Proteomes" id="UP001476798"/>
    </source>
</evidence>
<accession>A0ABV0NL04</accession>
<gene>
    <name evidence="1" type="ORF">GOODEAATRI_017292</name>
</gene>
<reference evidence="1 2" key="1">
    <citation type="submission" date="2021-06" db="EMBL/GenBank/DDBJ databases">
        <authorList>
            <person name="Palmer J.M."/>
        </authorList>
    </citation>
    <scope>NUCLEOTIDE SEQUENCE [LARGE SCALE GENOMIC DNA]</scope>
    <source>
        <strain evidence="1 2">GA_2019</strain>
        <tissue evidence="1">Muscle</tissue>
    </source>
</reference>
<protein>
    <submittedName>
        <fullName evidence="1">Uncharacterized protein</fullName>
    </submittedName>
</protein>
<dbReference type="Proteomes" id="UP001476798">
    <property type="component" value="Unassembled WGS sequence"/>
</dbReference>
<sequence length="70" mass="7518">EIPLRLSWQWGSIKPAGTLGLGTYQSVVPGGSDHRSCSLGVTAPFHGAFTPLHRGCHPELLPREQNLMPG</sequence>
<comment type="caution">
    <text evidence="1">The sequence shown here is derived from an EMBL/GenBank/DDBJ whole genome shotgun (WGS) entry which is preliminary data.</text>
</comment>